<evidence type="ECO:0000256" key="1">
    <source>
        <dbReference type="SAM" id="MobiDB-lite"/>
    </source>
</evidence>
<accession>A0AAJ1A531</accession>
<feature type="region of interest" description="Disordered" evidence="1">
    <location>
        <begin position="1"/>
        <end position="53"/>
    </location>
</feature>
<gene>
    <name evidence="2" type="ORF">HFO42_05765</name>
</gene>
<evidence type="ECO:0000313" key="2">
    <source>
        <dbReference type="EMBL" id="MBY5627634.1"/>
    </source>
</evidence>
<protein>
    <submittedName>
        <fullName evidence="2">Uncharacterized protein</fullName>
    </submittedName>
</protein>
<dbReference type="RefSeq" id="WP_222260035.1">
    <property type="nucleotide sequence ID" value="NZ_JAAXEB010000003.1"/>
</dbReference>
<reference evidence="2" key="1">
    <citation type="submission" date="2020-04" db="EMBL/GenBank/DDBJ databases">
        <title>Global-level population genomics supports evidence of horizontal gene transfer on evolution of Rhizobia in Lentils.</title>
        <authorList>
            <person name="Gai Y."/>
            <person name="Cook D."/>
            <person name="Riely B."/>
        </authorList>
    </citation>
    <scope>NUCLEOTIDE SEQUENCE</scope>
    <source>
        <strain evidence="2">Derici101B</strain>
    </source>
</reference>
<sequence>MFSSTAASGWRGPQPRFEKKAHSGEKVPGKQPHPSKPEASMRLAGSFQIDSSL</sequence>
<organism evidence="2 3">
    <name type="scientific">Rhizobium leguminosarum</name>
    <dbReference type="NCBI Taxonomy" id="384"/>
    <lineage>
        <taxon>Bacteria</taxon>
        <taxon>Pseudomonadati</taxon>
        <taxon>Pseudomonadota</taxon>
        <taxon>Alphaproteobacteria</taxon>
        <taxon>Hyphomicrobiales</taxon>
        <taxon>Rhizobiaceae</taxon>
        <taxon>Rhizobium/Agrobacterium group</taxon>
        <taxon>Rhizobium</taxon>
    </lineage>
</organism>
<evidence type="ECO:0000313" key="3">
    <source>
        <dbReference type="Proteomes" id="UP000825699"/>
    </source>
</evidence>
<proteinExistence type="predicted"/>
<name>A0AAJ1A531_RHILE</name>
<dbReference type="EMBL" id="JAAXEP010000003">
    <property type="protein sequence ID" value="MBY5627634.1"/>
    <property type="molecule type" value="Genomic_DNA"/>
</dbReference>
<comment type="caution">
    <text evidence="2">The sequence shown here is derived from an EMBL/GenBank/DDBJ whole genome shotgun (WGS) entry which is preliminary data.</text>
</comment>
<feature type="compositionally biased region" description="Basic and acidic residues" evidence="1">
    <location>
        <begin position="16"/>
        <end position="28"/>
    </location>
</feature>
<dbReference type="AlphaFoldDB" id="A0AAJ1A531"/>
<dbReference type="Proteomes" id="UP000825699">
    <property type="component" value="Unassembled WGS sequence"/>
</dbReference>